<reference evidence="2" key="1">
    <citation type="journal article" date="2020" name="Stud. Mycol.">
        <title>101 Dothideomycetes genomes: a test case for predicting lifestyles and emergence of pathogens.</title>
        <authorList>
            <person name="Haridas S."/>
            <person name="Albert R."/>
            <person name="Binder M."/>
            <person name="Bloem J."/>
            <person name="Labutti K."/>
            <person name="Salamov A."/>
            <person name="Andreopoulos B."/>
            <person name="Baker S."/>
            <person name="Barry K."/>
            <person name="Bills G."/>
            <person name="Bluhm B."/>
            <person name="Cannon C."/>
            <person name="Castanera R."/>
            <person name="Culley D."/>
            <person name="Daum C."/>
            <person name="Ezra D."/>
            <person name="Gonzalez J."/>
            <person name="Henrissat B."/>
            <person name="Kuo A."/>
            <person name="Liang C."/>
            <person name="Lipzen A."/>
            <person name="Lutzoni F."/>
            <person name="Magnuson J."/>
            <person name="Mondo S."/>
            <person name="Nolan M."/>
            <person name="Ohm R."/>
            <person name="Pangilinan J."/>
            <person name="Park H.-J."/>
            <person name="Ramirez L."/>
            <person name="Alfaro M."/>
            <person name="Sun H."/>
            <person name="Tritt A."/>
            <person name="Yoshinaga Y."/>
            <person name="Zwiers L.-H."/>
            <person name="Turgeon B."/>
            <person name="Goodwin S."/>
            <person name="Spatafora J."/>
            <person name="Crous P."/>
            <person name="Grigoriev I."/>
        </authorList>
    </citation>
    <scope>NUCLEOTIDE SEQUENCE</scope>
    <source>
        <strain evidence="2">CBS 116435</strain>
    </source>
</reference>
<sequence length="196" mass="21789">MPQEWDARNQIYHVAARCPHIRLPVDAVPERRIQVFGYLDEHLLHLAQKDVSLAQLKGILKWTLEGIASLHELDISCNDIKTDNMLIQIRTGTSSIEAEQVLITDLEDAIHLGPGGVPKGAPLGNIVWRNPEAHVEGPMGTLSDIFAFGSICIYVVTKMLIFAVNNPDSSEDDKLGTVLFRRMSYFADEIGFQGLL</sequence>
<dbReference type="GO" id="GO:0004672">
    <property type="term" value="F:protein kinase activity"/>
    <property type="evidence" value="ECO:0007669"/>
    <property type="project" value="InterPro"/>
</dbReference>
<dbReference type="InterPro" id="IPR000719">
    <property type="entry name" value="Prot_kinase_dom"/>
</dbReference>
<keyword evidence="3" id="KW-1185">Reference proteome</keyword>
<accession>A0A9P4Q2L9</accession>
<dbReference type="Gene3D" id="1.10.510.10">
    <property type="entry name" value="Transferase(Phosphotransferase) domain 1"/>
    <property type="match status" value="1"/>
</dbReference>
<evidence type="ECO:0000313" key="3">
    <source>
        <dbReference type="Proteomes" id="UP000799441"/>
    </source>
</evidence>
<dbReference type="EMBL" id="MU003828">
    <property type="protein sequence ID" value="KAF2718223.1"/>
    <property type="molecule type" value="Genomic_DNA"/>
</dbReference>
<dbReference type="InterPro" id="IPR011009">
    <property type="entry name" value="Kinase-like_dom_sf"/>
</dbReference>
<dbReference type="GO" id="GO:0005524">
    <property type="term" value="F:ATP binding"/>
    <property type="evidence" value="ECO:0007669"/>
    <property type="project" value="InterPro"/>
</dbReference>
<dbReference type="AlphaFoldDB" id="A0A9P4Q2L9"/>
<dbReference type="SUPFAM" id="SSF56112">
    <property type="entry name" value="Protein kinase-like (PK-like)"/>
    <property type="match status" value="1"/>
</dbReference>
<evidence type="ECO:0000259" key="1">
    <source>
        <dbReference type="PROSITE" id="PS50011"/>
    </source>
</evidence>
<evidence type="ECO:0000313" key="2">
    <source>
        <dbReference type="EMBL" id="KAF2718223.1"/>
    </source>
</evidence>
<protein>
    <recommendedName>
        <fullName evidence="1">Protein kinase domain-containing protein</fullName>
    </recommendedName>
</protein>
<comment type="caution">
    <text evidence="2">The sequence shown here is derived from an EMBL/GenBank/DDBJ whole genome shotgun (WGS) entry which is preliminary data.</text>
</comment>
<feature type="domain" description="Protein kinase" evidence="1">
    <location>
        <begin position="1"/>
        <end position="196"/>
    </location>
</feature>
<dbReference type="Proteomes" id="UP000799441">
    <property type="component" value="Unassembled WGS sequence"/>
</dbReference>
<organism evidence="2 3">
    <name type="scientific">Polychaeton citri CBS 116435</name>
    <dbReference type="NCBI Taxonomy" id="1314669"/>
    <lineage>
        <taxon>Eukaryota</taxon>
        <taxon>Fungi</taxon>
        <taxon>Dikarya</taxon>
        <taxon>Ascomycota</taxon>
        <taxon>Pezizomycotina</taxon>
        <taxon>Dothideomycetes</taxon>
        <taxon>Dothideomycetidae</taxon>
        <taxon>Capnodiales</taxon>
        <taxon>Capnodiaceae</taxon>
        <taxon>Polychaeton</taxon>
    </lineage>
</organism>
<dbReference type="OrthoDB" id="4062651at2759"/>
<name>A0A9P4Q2L9_9PEZI</name>
<gene>
    <name evidence="2" type="ORF">K431DRAFT_348916</name>
</gene>
<proteinExistence type="predicted"/>
<dbReference type="PROSITE" id="PS50011">
    <property type="entry name" value="PROTEIN_KINASE_DOM"/>
    <property type="match status" value="1"/>
</dbReference>
<dbReference type="Pfam" id="PF00069">
    <property type="entry name" value="Pkinase"/>
    <property type="match status" value="1"/>
</dbReference>